<protein>
    <submittedName>
        <fullName evidence="1">Uncharacterized protein</fullName>
    </submittedName>
</protein>
<dbReference type="NCBIfam" id="NF047719">
    <property type="entry name" value="SCO6745_fam_HTH"/>
    <property type="match status" value="1"/>
</dbReference>
<evidence type="ECO:0000313" key="1">
    <source>
        <dbReference type="EMBL" id="QHN41263.1"/>
    </source>
</evidence>
<dbReference type="RefSeq" id="WP_005193505.1">
    <property type="nucleotide sequence ID" value="NZ_CP045804.1"/>
</dbReference>
<reference evidence="1" key="1">
    <citation type="journal article" date="2021" name="Nat. Microbiol.">
        <title>Cocultivation of an ultrasmall environmental parasitic bacterium with lytic ability against bacteria associated with wastewater foams.</title>
        <authorList>
            <person name="Batinovic S."/>
            <person name="Rose J.J.A."/>
            <person name="Ratcliffe J."/>
            <person name="Seviour R.J."/>
            <person name="Petrovski S."/>
        </authorList>
    </citation>
    <scope>NUCLEOTIDE SEQUENCE</scope>
    <source>
        <strain evidence="1">CON44</strain>
    </source>
</reference>
<gene>
    <name evidence="1" type="ORF">GII30_20700</name>
</gene>
<name>A0A857L324_9ACTN</name>
<proteinExistence type="predicted"/>
<organism evidence="1">
    <name type="scientific">Gordonia amarae</name>
    <dbReference type="NCBI Taxonomy" id="36821"/>
    <lineage>
        <taxon>Bacteria</taxon>
        <taxon>Bacillati</taxon>
        <taxon>Actinomycetota</taxon>
        <taxon>Actinomycetes</taxon>
        <taxon>Mycobacteriales</taxon>
        <taxon>Gordoniaceae</taxon>
        <taxon>Gordonia</taxon>
    </lineage>
</organism>
<sequence length="290" mass="30721">MSSARTAYETLEPFHVLAYFNPGMKAALDATGLSAVAFYAGARGAPLGACAPSVVSATFFNFNPALIEPAWRDAVGVGLDKVSAARYEMLDGQLRGILGDGVGDPAIGELADTFEAVVAGLPLGGRPLAAAWASSEVPDAPHLRLWRYVAVLREWRGDNHIATLLTHGLDGLDVVTFHEAQLPDPTVARRIMGREMIKFTRGWSDADWESSVDRLVAAGLAERTGTPNALGVAHRLTADGAATYDDIEAETDALGETVWSAPGLADALTRARPYVKTIIDAGVLPGTRKK</sequence>
<dbReference type="AlphaFoldDB" id="A0A857L324"/>
<accession>A0A857L324</accession>
<dbReference type="EMBL" id="CP045810">
    <property type="protein sequence ID" value="QHN41263.1"/>
    <property type="molecule type" value="Genomic_DNA"/>
</dbReference>
<dbReference type="Pfam" id="PF21863">
    <property type="entry name" value="HTH_67"/>
    <property type="match status" value="1"/>
</dbReference>
<dbReference type="InterPro" id="IPR054058">
    <property type="entry name" value="HTH_67"/>
</dbReference>